<keyword evidence="1" id="KW-1133">Transmembrane helix</keyword>
<keyword evidence="1" id="KW-0472">Membrane</keyword>
<keyword evidence="3" id="KW-1185">Reference proteome</keyword>
<proteinExistence type="predicted"/>
<protein>
    <submittedName>
        <fullName evidence="2">Uncharacterized protein</fullName>
    </submittedName>
</protein>
<dbReference type="AlphaFoldDB" id="A0A2P6VCN6"/>
<evidence type="ECO:0000256" key="1">
    <source>
        <dbReference type="SAM" id="Phobius"/>
    </source>
</evidence>
<evidence type="ECO:0000313" key="2">
    <source>
        <dbReference type="EMBL" id="PSC71821.1"/>
    </source>
</evidence>
<evidence type="ECO:0000313" key="3">
    <source>
        <dbReference type="Proteomes" id="UP000239649"/>
    </source>
</evidence>
<gene>
    <name evidence="2" type="ORF">C2E20_4870</name>
</gene>
<reference evidence="2 3" key="1">
    <citation type="journal article" date="2018" name="Plant J.">
        <title>Genome sequences of Chlorella sorokiniana UTEX 1602 and Micractinium conductrix SAG 241.80: implications to maltose excretion by a green alga.</title>
        <authorList>
            <person name="Arriola M.B."/>
            <person name="Velmurugan N."/>
            <person name="Zhang Y."/>
            <person name="Plunkett M.H."/>
            <person name="Hondzo H."/>
            <person name="Barney B.M."/>
        </authorList>
    </citation>
    <scope>NUCLEOTIDE SEQUENCE [LARGE SCALE GENOMIC DNA]</scope>
    <source>
        <strain evidence="2 3">SAG 241.80</strain>
    </source>
</reference>
<organism evidence="2 3">
    <name type="scientific">Micractinium conductrix</name>
    <dbReference type="NCBI Taxonomy" id="554055"/>
    <lineage>
        <taxon>Eukaryota</taxon>
        <taxon>Viridiplantae</taxon>
        <taxon>Chlorophyta</taxon>
        <taxon>core chlorophytes</taxon>
        <taxon>Trebouxiophyceae</taxon>
        <taxon>Chlorellales</taxon>
        <taxon>Chlorellaceae</taxon>
        <taxon>Chlorella clade</taxon>
        <taxon>Micractinium</taxon>
    </lineage>
</organism>
<dbReference type="OrthoDB" id="537655at2759"/>
<keyword evidence="1" id="KW-0812">Transmembrane</keyword>
<dbReference type="Proteomes" id="UP000239649">
    <property type="component" value="Unassembled WGS sequence"/>
</dbReference>
<comment type="caution">
    <text evidence="2">The sequence shown here is derived from an EMBL/GenBank/DDBJ whole genome shotgun (WGS) entry which is preliminary data.</text>
</comment>
<feature type="transmembrane region" description="Helical" evidence="1">
    <location>
        <begin position="20"/>
        <end position="39"/>
    </location>
</feature>
<dbReference type="EMBL" id="LHPF02000013">
    <property type="protein sequence ID" value="PSC71821.1"/>
    <property type="molecule type" value="Genomic_DNA"/>
</dbReference>
<accession>A0A2P6VCN6</accession>
<sequence>MASRASPLGGIMHNAFGFRGRRNVMAWLLAGGIAYYLYVKPVQARDDEQRRVRDQAKQWAEDAAVAAGRSDRQ</sequence>
<name>A0A2P6VCN6_9CHLO</name>